<gene>
    <name evidence="1" type="ORF">SK3146_03490</name>
</gene>
<dbReference type="Gene3D" id="3.30.565.10">
    <property type="entry name" value="Histidine kinase-like ATPase, C-terminal domain"/>
    <property type="match status" value="1"/>
</dbReference>
<keyword evidence="1" id="KW-0808">Transferase</keyword>
<reference evidence="1" key="1">
    <citation type="submission" date="2018-02" db="EMBL/GenBank/DDBJ databases">
        <authorList>
            <person name="Kim S.-K."/>
            <person name="Jung H.-I."/>
            <person name="Lee S.-W."/>
        </authorList>
    </citation>
    <scope>NUCLEOTIDE SEQUENCE</scope>
    <source>
        <strain evidence="1">SK3146</strain>
    </source>
</reference>
<evidence type="ECO:0000313" key="2">
    <source>
        <dbReference type="Proteomes" id="UP001057134"/>
    </source>
</evidence>
<proteinExistence type="predicted"/>
<protein>
    <submittedName>
        <fullName evidence="1">Adaptive-response sensory kinase</fullName>
    </submittedName>
</protein>
<dbReference type="SUPFAM" id="SSF55874">
    <property type="entry name" value="ATPase domain of HSP90 chaperone/DNA topoisomerase II/histidine kinase"/>
    <property type="match status" value="1"/>
</dbReference>
<evidence type="ECO:0000313" key="1">
    <source>
        <dbReference type="EMBL" id="UQZ84257.1"/>
    </source>
</evidence>
<keyword evidence="2" id="KW-1185">Reference proteome</keyword>
<dbReference type="EMBL" id="CP027059">
    <property type="protein sequence ID" value="UQZ84257.1"/>
    <property type="molecule type" value="Genomic_DNA"/>
</dbReference>
<keyword evidence="1" id="KW-0418">Kinase</keyword>
<dbReference type="InterPro" id="IPR036890">
    <property type="entry name" value="HATPase_C_sf"/>
</dbReference>
<organism evidence="1 2">
    <name type="scientific">Paenibacillus konkukensis</name>
    <dbReference type="NCBI Taxonomy" id="2020716"/>
    <lineage>
        <taxon>Bacteria</taxon>
        <taxon>Bacillati</taxon>
        <taxon>Bacillota</taxon>
        <taxon>Bacilli</taxon>
        <taxon>Bacillales</taxon>
        <taxon>Paenibacillaceae</taxon>
        <taxon>Paenibacillus</taxon>
    </lineage>
</organism>
<reference evidence="1" key="2">
    <citation type="journal article" date="2021" name="J Anim Sci Technol">
        <title>Complete genome sequence of Paenibacillus konkukensis sp. nov. SK3146 as a potential probiotic strain.</title>
        <authorList>
            <person name="Jung H.I."/>
            <person name="Park S."/>
            <person name="Niu K.M."/>
            <person name="Lee S.W."/>
            <person name="Kothari D."/>
            <person name="Yi K.J."/>
            <person name="Kim S.K."/>
        </authorList>
    </citation>
    <scope>NUCLEOTIDE SEQUENCE</scope>
    <source>
        <strain evidence="1">SK3146</strain>
    </source>
</reference>
<dbReference type="GO" id="GO:0016301">
    <property type="term" value="F:kinase activity"/>
    <property type="evidence" value="ECO:0007669"/>
    <property type="project" value="UniProtKB-KW"/>
</dbReference>
<sequence>MVDHLRPLGDNKHLAIELDAPTGLMVEWDEVKFTQMLILLVDNGVKYAPENGAVQVKLADMTVKGDGIPYIKAKLLQGIRHSNAQTVTEL</sequence>
<name>A0ABY4RQI2_9BACL</name>
<accession>A0ABY4RQI2</accession>
<dbReference type="Proteomes" id="UP001057134">
    <property type="component" value="Chromosome"/>
</dbReference>